<feature type="region of interest" description="Disordered" evidence="8">
    <location>
        <begin position="494"/>
        <end position="553"/>
    </location>
</feature>
<dbReference type="InterPro" id="IPR001766">
    <property type="entry name" value="Fork_head_dom"/>
</dbReference>
<evidence type="ECO:0000313" key="11">
    <source>
        <dbReference type="Proteomes" id="UP000727407"/>
    </source>
</evidence>
<dbReference type="PRINTS" id="PR00053">
    <property type="entry name" value="FORKHEAD"/>
</dbReference>
<evidence type="ECO:0000256" key="5">
    <source>
        <dbReference type="ARBA" id="ARBA00023242"/>
    </source>
</evidence>
<feature type="compositionally biased region" description="Polar residues" evidence="8">
    <location>
        <begin position="528"/>
        <end position="553"/>
    </location>
</feature>
<dbReference type="InterPro" id="IPR036388">
    <property type="entry name" value="WH-like_DNA-bd_sf"/>
</dbReference>
<reference evidence="10" key="1">
    <citation type="submission" date="2020-07" db="EMBL/GenBank/DDBJ databases">
        <title>Clarias magur genome sequencing, assembly and annotation.</title>
        <authorList>
            <person name="Kushwaha B."/>
            <person name="Kumar R."/>
            <person name="Das P."/>
            <person name="Joshi C.G."/>
            <person name="Kumar D."/>
            <person name="Nagpure N.S."/>
            <person name="Pandey M."/>
            <person name="Agarwal S."/>
            <person name="Srivastava S."/>
            <person name="Singh M."/>
            <person name="Sahoo L."/>
            <person name="Jayasankar P."/>
            <person name="Meher P.K."/>
            <person name="Koringa P.G."/>
            <person name="Iquebal M.A."/>
            <person name="Das S.P."/>
            <person name="Bit A."/>
            <person name="Patnaik S."/>
            <person name="Patel N."/>
            <person name="Shah T.M."/>
            <person name="Hinsu A."/>
            <person name="Jena J.K."/>
        </authorList>
    </citation>
    <scope>NUCLEOTIDE SEQUENCE</scope>
    <source>
        <strain evidence="10">CIFAMagur01</strain>
        <tissue evidence="10">Testis</tissue>
    </source>
</reference>
<dbReference type="SMART" id="SM00339">
    <property type="entry name" value="FH"/>
    <property type="match status" value="1"/>
</dbReference>
<keyword evidence="11" id="KW-1185">Reference proteome</keyword>
<dbReference type="InterPro" id="IPR018122">
    <property type="entry name" value="TF_fork_head_CS_1"/>
</dbReference>
<dbReference type="Proteomes" id="UP000727407">
    <property type="component" value="Unassembled WGS sequence"/>
</dbReference>
<feature type="region of interest" description="Disordered" evidence="8">
    <location>
        <begin position="193"/>
        <end position="277"/>
    </location>
</feature>
<organism evidence="10 11">
    <name type="scientific">Clarias magur</name>
    <name type="common">Asian catfish</name>
    <name type="synonym">Macropteronotus magur</name>
    <dbReference type="NCBI Taxonomy" id="1594786"/>
    <lineage>
        <taxon>Eukaryota</taxon>
        <taxon>Metazoa</taxon>
        <taxon>Chordata</taxon>
        <taxon>Craniata</taxon>
        <taxon>Vertebrata</taxon>
        <taxon>Euteleostomi</taxon>
        <taxon>Actinopterygii</taxon>
        <taxon>Neopterygii</taxon>
        <taxon>Teleostei</taxon>
        <taxon>Ostariophysi</taxon>
        <taxon>Siluriformes</taxon>
        <taxon>Clariidae</taxon>
        <taxon>Clarias</taxon>
    </lineage>
</organism>
<evidence type="ECO:0000256" key="1">
    <source>
        <dbReference type="ARBA" id="ARBA00004123"/>
    </source>
</evidence>
<accession>A0A8J4USD6</accession>
<evidence type="ECO:0000256" key="3">
    <source>
        <dbReference type="ARBA" id="ARBA00023125"/>
    </source>
</evidence>
<dbReference type="InterPro" id="IPR045912">
    <property type="entry name" value="FOXJ2/3-like"/>
</dbReference>
<feature type="compositionally biased region" description="Pro residues" evidence="8">
    <location>
        <begin position="265"/>
        <end position="275"/>
    </location>
</feature>
<gene>
    <name evidence="10" type="primary">foxj2</name>
    <name evidence="10" type="ORF">DAT39_005825</name>
</gene>
<evidence type="ECO:0000256" key="4">
    <source>
        <dbReference type="ARBA" id="ARBA00023163"/>
    </source>
</evidence>
<evidence type="ECO:0000256" key="7">
    <source>
        <dbReference type="PROSITE-ProRule" id="PRU00089"/>
    </source>
</evidence>
<dbReference type="InterPro" id="IPR036390">
    <property type="entry name" value="WH_DNA-bd_sf"/>
</dbReference>
<proteinExistence type="predicted"/>
<feature type="compositionally biased region" description="Basic and acidic residues" evidence="8">
    <location>
        <begin position="101"/>
        <end position="118"/>
    </location>
</feature>
<dbReference type="InterPro" id="IPR030456">
    <property type="entry name" value="TF_fork_head_CS_2"/>
</dbReference>
<dbReference type="Pfam" id="PF00250">
    <property type="entry name" value="Forkhead"/>
    <property type="match status" value="1"/>
</dbReference>
<evidence type="ECO:0000259" key="9">
    <source>
        <dbReference type="PROSITE" id="PS50039"/>
    </source>
</evidence>
<feature type="domain" description="Fork-head" evidence="9">
    <location>
        <begin position="134"/>
        <end position="211"/>
    </location>
</feature>
<comment type="caution">
    <text evidence="10">The sequence shown here is derived from an EMBL/GenBank/DDBJ whole genome shotgun (WGS) entry which is preliminary data.</text>
</comment>
<dbReference type="GO" id="GO:0000978">
    <property type="term" value="F:RNA polymerase II cis-regulatory region sequence-specific DNA binding"/>
    <property type="evidence" value="ECO:0007669"/>
    <property type="project" value="TreeGrafter"/>
</dbReference>
<dbReference type="InterPro" id="IPR036380">
    <property type="entry name" value="Isochorismatase-like_sf"/>
</dbReference>
<sequence length="553" mass="60545">MQEKFRPTIFQFSNIVGNAARLLQACRILSIPPILTEQYPKGLGPTVSELGAEDLKPHTKTRFSMLTESMETTSLTMTSDLDSSLTSIDWLPQLGMSSLRSGKEHGEKKRERGRERDTPPSIPCASPPTNSKGKPPHSYATLIAMAISSAPERKLSLNDIYTWISDTFPFYSRAGRGWKNSIRHNLSLNKCFRKVPRPQSDPGKGSYWTMDGPPDQNQARGSKRPCPSSDEEMDDPEKTPSAVDTPHLSQVEPLALPPDIKSTLSPPPCKRPPVPLTTASAASVPMAEQPLRFSFSDLNLPDLYTSFQSLCRSVRERVTSQSDAAGLLGLPGDIAPLHTPTLPPLSPQPCHITNPSTHMISSTNTGTNPSLNINASFTVQNPQANAEPDRLLHNNVVPADWFSNAESLRESFRIANSLDWSNIDLTNHPDLVESMRQAELCDWALDPNLFTSLCDSLNRFFTHRGILGSQSGNTSSLSSLASPLTHMQTSAAHPTLPHVMHPSPLSLPPQLPHCSGGPAVQSHRKPMTLQSHSQNSQRNLETQPNASQPLPSN</sequence>
<dbReference type="FunFam" id="1.10.10.10:FF:000135">
    <property type="entry name" value="forkhead box protein G1"/>
    <property type="match status" value="1"/>
</dbReference>
<feature type="non-terminal residue" evidence="10">
    <location>
        <position position="1"/>
    </location>
</feature>
<dbReference type="Gene3D" id="3.40.50.850">
    <property type="entry name" value="Isochorismatase-like"/>
    <property type="match status" value="1"/>
</dbReference>
<comment type="subcellular location">
    <subcellularLocation>
        <location evidence="1 7">Nucleus</location>
    </subcellularLocation>
</comment>
<protein>
    <recommendedName>
        <fullName evidence="6">Forkhead box protein G1</fullName>
    </recommendedName>
</protein>
<evidence type="ECO:0000313" key="10">
    <source>
        <dbReference type="EMBL" id="KAF5904462.1"/>
    </source>
</evidence>
<dbReference type="EMBL" id="QNUK01000056">
    <property type="protein sequence ID" value="KAF5904462.1"/>
    <property type="molecule type" value="Genomic_DNA"/>
</dbReference>
<dbReference type="Gene3D" id="1.10.10.10">
    <property type="entry name" value="Winged helix-like DNA-binding domain superfamily/Winged helix DNA-binding domain"/>
    <property type="match status" value="1"/>
</dbReference>
<evidence type="ECO:0000256" key="8">
    <source>
        <dbReference type="SAM" id="MobiDB-lite"/>
    </source>
</evidence>
<name>A0A8J4USD6_CLAMG</name>
<keyword evidence="3 7" id="KW-0238">DNA-binding</keyword>
<dbReference type="GO" id="GO:0005634">
    <property type="term" value="C:nucleus"/>
    <property type="evidence" value="ECO:0007669"/>
    <property type="project" value="UniProtKB-SubCell"/>
</dbReference>
<dbReference type="PANTHER" id="PTHR46078">
    <property type="entry name" value="FORKHEAD BOX PROTEIN J2 FAMILY MEMBER"/>
    <property type="match status" value="1"/>
</dbReference>
<dbReference type="PANTHER" id="PTHR46078:SF4">
    <property type="entry name" value="FORKHEAD BOX J2"/>
    <property type="match status" value="1"/>
</dbReference>
<dbReference type="AlphaFoldDB" id="A0A8J4USD6"/>
<dbReference type="PROSITE" id="PS50039">
    <property type="entry name" value="FORK_HEAD_3"/>
    <property type="match status" value="1"/>
</dbReference>
<evidence type="ECO:0000256" key="2">
    <source>
        <dbReference type="ARBA" id="ARBA00023015"/>
    </source>
</evidence>
<evidence type="ECO:0000256" key="6">
    <source>
        <dbReference type="ARBA" id="ARBA00034868"/>
    </source>
</evidence>
<feature type="region of interest" description="Disordered" evidence="8">
    <location>
        <begin position="98"/>
        <end position="137"/>
    </location>
</feature>
<dbReference type="SUPFAM" id="SSF46785">
    <property type="entry name" value="Winged helix' DNA-binding domain"/>
    <property type="match status" value="1"/>
</dbReference>
<dbReference type="CDD" id="cd20024">
    <property type="entry name" value="FH_FOXJ2-like"/>
    <property type="match status" value="1"/>
</dbReference>
<keyword evidence="5 7" id="KW-0539">Nucleus</keyword>
<dbReference type="SUPFAM" id="SSF52499">
    <property type="entry name" value="Isochorismatase-like hydrolases"/>
    <property type="match status" value="1"/>
</dbReference>
<keyword evidence="2" id="KW-0805">Transcription regulation</keyword>
<dbReference type="PROSITE" id="PS00658">
    <property type="entry name" value="FORK_HEAD_2"/>
    <property type="match status" value="1"/>
</dbReference>
<feature type="DNA-binding region" description="Fork-head" evidence="7">
    <location>
        <begin position="134"/>
        <end position="211"/>
    </location>
</feature>
<dbReference type="PROSITE" id="PS00657">
    <property type="entry name" value="FORK_HEAD_1"/>
    <property type="match status" value="1"/>
</dbReference>
<dbReference type="GO" id="GO:0000981">
    <property type="term" value="F:DNA-binding transcription factor activity, RNA polymerase II-specific"/>
    <property type="evidence" value="ECO:0007669"/>
    <property type="project" value="TreeGrafter"/>
</dbReference>
<dbReference type="OrthoDB" id="10029558at2759"/>
<keyword evidence="4" id="KW-0804">Transcription</keyword>